<reference evidence="3 4" key="1">
    <citation type="submission" date="2016-10" db="EMBL/GenBank/DDBJ databases">
        <authorList>
            <person name="de Groot N.N."/>
        </authorList>
    </citation>
    <scope>NUCLEOTIDE SEQUENCE [LARGE SCALE GENOMIC DNA]</scope>
    <source>
        <strain evidence="3 4">CGMCC 1.3702</strain>
    </source>
</reference>
<evidence type="ECO:0000256" key="2">
    <source>
        <dbReference type="SAM" id="Phobius"/>
    </source>
</evidence>
<dbReference type="RefSeq" id="WP_211772921.1">
    <property type="nucleotide sequence ID" value="NZ_FOJW01000007.1"/>
</dbReference>
<evidence type="ECO:0000256" key="1">
    <source>
        <dbReference type="SAM" id="MobiDB-lite"/>
    </source>
</evidence>
<name>A0A1I0YA43_9BACI</name>
<keyword evidence="2" id="KW-0812">Transmembrane</keyword>
<sequence>TDPLDPNDPGQEGTGSDGDGLTDDKSSSGGSKLPDTATMIWTAGLAGVGSILAGIAARLFGRRQ</sequence>
<accession>A0A1I0YA43</accession>
<evidence type="ECO:0000313" key="4">
    <source>
        <dbReference type="Proteomes" id="UP000198642"/>
    </source>
</evidence>
<keyword evidence="2" id="KW-0472">Membrane</keyword>
<dbReference type="Proteomes" id="UP000198642">
    <property type="component" value="Unassembled WGS sequence"/>
</dbReference>
<keyword evidence="2" id="KW-1133">Transmembrane helix</keyword>
<feature type="non-terminal residue" evidence="3">
    <location>
        <position position="1"/>
    </location>
</feature>
<dbReference type="AlphaFoldDB" id="A0A1I0YA43"/>
<gene>
    <name evidence="3" type="ORF">SAMN04488072_1071</name>
</gene>
<protein>
    <submittedName>
        <fullName evidence="3">Uncharacterized protein</fullName>
    </submittedName>
</protein>
<feature type="region of interest" description="Disordered" evidence="1">
    <location>
        <begin position="1"/>
        <end position="35"/>
    </location>
</feature>
<evidence type="ECO:0000313" key="3">
    <source>
        <dbReference type="EMBL" id="SFB10131.1"/>
    </source>
</evidence>
<organism evidence="3 4">
    <name type="scientific">Lentibacillus halodurans</name>
    <dbReference type="NCBI Taxonomy" id="237679"/>
    <lineage>
        <taxon>Bacteria</taxon>
        <taxon>Bacillati</taxon>
        <taxon>Bacillota</taxon>
        <taxon>Bacilli</taxon>
        <taxon>Bacillales</taxon>
        <taxon>Bacillaceae</taxon>
        <taxon>Lentibacillus</taxon>
    </lineage>
</organism>
<proteinExistence type="predicted"/>
<feature type="transmembrane region" description="Helical" evidence="2">
    <location>
        <begin position="39"/>
        <end position="60"/>
    </location>
</feature>
<keyword evidence="4" id="KW-1185">Reference proteome</keyword>
<dbReference type="STRING" id="237679.SAMN04488072_1071"/>
<dbReference type="EMBL" id="FOJW01000007">
    <property type="protein sequence ID" value="SFB10131.1"/>
    <property type="molecule type" value="Genomic_DNA"/>
</dbReference>